<accession>H2XVG7</accession>
<dbReference type="Proteomes" id="UP000008144">
    <property type="component" value="Unassembled WGS sequence"/>
</dbReference>
<dbReference type="InParanoid" id="H2XVG7"/>
<reference evidence="1" key="3">
    <citation type="submission" date="2025-09" db="UniProtKB">
        <authorList>
            <consortium name="Ensembl"/>
        </authorList>
    </citation>
    <scope>IDENTIFICATION</scope>
</reference>
<proteinExistence type="predicted"/>
<protein>
    <submittedName>
        <fullName evidence="1">Uncharacterized protein</fullName>
    </submittedName>
</protein>
<evidence type="ECO:0000313" key="2">
    <source>
        <dbReference type="Proteomes" id="UP000008144"/>
    </source>
</evidence>
<reference evidence="1" key="2">
    <citation type="submission" date="2025-08" db="UniProtKB">
        <authorList>
            <consortium name="Ensembl"/>
        </authorList>
    </citation>
    <scope>IDENTIFICATION</scope>
</reference>
<sequence length="40" mass="4312">MDDWGLGNPVMVRDMGLLVGAIPRIGMPGWKGVALVMWGD</sequence>
<dbReference type="AlphaFoldDB" id="H2XVG7"/>
<evidence type="ECO:0000313" key="1">
    <source>
        <dbReference type="Ensembl" id="ENSCINP00000033651.1"/>
    </source>
</evidence>
<keyword evidence="2" id="KW-1185">Reference proteome</keyword>
<dbReference type="HOGENOM" id="CLU_3299073_0_0_1"/>
<name>H2XVG7_CIOIN</name>
<organism evidence="1 2">
    <name type="scientific">Ciona intestinalis</name>
    <name type="common">Transparent sea squirt</name>
    <name type="synonym">Ascidia intestinalis</name>
    <dbReference type="NCBI Taxonomy" id="7719"/>
    <lineage>
        <taxon>Eukaryota</taxon>
        <taxon>Metazoa</taxon>
        <taxon>Chordata</taxon>
        <taxon>Tunicata</taxon>
        <taxon>Ascidiacea</taxon>
        <taxon>Phlebobranchia</taxon>
        <taxon>Cionidae</taxon>
        <taxon>Ciona</taxon>
    </lineage>
</organism>
<reference evidence="2" key="1">
    <citation type="journal article" date="2002" name="Science">
        <title>The draft genome of Ciona intestinalis: insights into chordate and vertebrate origins.</title>
        <authorList>
            <person name="Dehal P."/>
            <person name="Satou Y."/>
            <person name="Campbell R.K."/>
            <person name="Chapman J."/>
            <person name="Degnan B."/>
            <person name="De Tomaso A."/>
            <person name="Davidson B."/>
            <person name="Di Gregorio A."/>
            <person name="Gelpke M."/>
            <person name="Goodstein D.M."/>
            <person name="Harafuji N."/>
            <person name="Hastings K.E."/>
            <person name="Ho I."/>
            <person name="Hotta K."/>
            <person name="Huang W."/>
            <person name="Kawashima T."/>
            <person name="Lemaire P."/>
            <person name="Martinez D."/>
            <person name="Meinertzhagen I.A."/>
            <person name="Necula S."/>
            <person name="Nonaka M."/>
            <person name="Putnam N."/>
            <person name="Rash S."/>
            <person name="Saiga H."/>
            <person name="Satake M."/>
            <person name="Terry A."/>
            <person name="Yamada L."/>
            <person name="Wang H.G."/>
            <person name="Awazu S."/>
            <person name="Azumi K."/>
            <person name="Boore J."/>
            <person name="Branno M."/>
            <person name="Chin-Bow S."/>
            <person name="DeSantis R."/>
            <person name="Doyle S."/>
            <person name="Francino P."/>
            <person name="Keys D.N."/>
            <person name="Haga S."/>
            <person name="Hayashi H."/>
            <person name="Hino K."/>
            <person name="Imai K.S."/>
            <person name="Inaba K."/>
            <person name="Kano S."/>
            <person name="Kobayashi K."/>
            <person name="Kobayashi M."/>
            <person name="Lee B.I."/>
            <person name="Makabe K.W."/>
            <person name="Manohar C."/>
            <person name="Matassi G."/>
            <person name="Medina M."/>
            <person name="Mochizuki Y."/>
            <person name="Mount S."/>
            <person name="Morishita T."/>
            <person name="Miura S."/>
            <person name="Nakayama A."/>
            <person name="Nishizaka S."/>
            <person name="Nomoto H."/>
            <person name="Ohta F."/>
            <person name="Oishi K."/>
            <person name="Rigoutsos I."/>
            <person name="Sano M."/>
            <person name="Sasaki A."/>
            <person name="Sasakura Y."/>
            <person name="Shoguchi E."/>
            <person name="Shin-i T."/>
            <person name="Spagnuolo A."/>
            <person name="Stainier D."/>
            <person name="Suzuki M.M."/>
            <person name="Tassy O."/>
            <person name="Takatori N."/>
            <person name="Tokuoka M."/>
            <person name="Yagi K."/>
            <person name="Yoshizaki F."/>
            <person name="Wada S."/>
            <person name="Zhang C."/>
            <person name="Hyatt P.D."/>
            <person name="Larimer F."/>
            <person name="Detter C."/>
            <person name="Doggett N."/>
            <person name="Glavina T."/>
            <person name="Hawkins T."/>
            <person name="Richardson P."/>
            <person name="Lucas S."/>
            <person name="Kohara Y."/>
            <person name="Levine M."/>
            <person name="Satoh N."/>
            <person name="Rokhsar D.S."/>
        </authorList>
    </citation>
    <scope>NUCLEOTIDE SEQUENCE [LARGE SCALE GENOMIC DNA]</scope>
</reference>
<dbReference type="Ensembl" id="ENSCINT00000030213.1">
    <property type="protein sequence ID" value="ENSCINP00000033651.1"/>
    <property type="gene ID" value="ENSCING00000024765.1"/>
</dbReference>